<sequence>MMMRRNVVSLIKFFLMAVFTVFLTVVVFRYVRATPNHEIMTPVALVAYDSSSSKNLAMYSNQNFNNHYQDINEKIDWHDYMKIEEEAKRIGKGEHGKPAFLSPSLDALKEKLYQCR</sequence>
<dbReference type="AlphaFoldDB" id="A0A7M7M4A6"/>
<organism evidence="1">
    <name type="scientific">Apis mellifera</name>
    <name type="common">Honeybee</name>
    <dbReference type="NCBI Taxonomy" id="7460"/>
    <lineage>
        <taxon>Eukaryota</taxon>
        <taxon>Metazoa</taxon>
        <taxon>Ecdysozoa</taxon>
        <taxon>Arthropoda</taxon>
        <taxon>Hexapoda</taxon>
        <taxon>Insecta</taxon>
        <taxon>Pterygota</taxon>
        <taxon>Neoptera</taxon>
        <taxon>Endopterygota</taxon>
        <taxon>Hymenoptera</taxon>
        <taxon>Apocrita</taxon>
        <taxon>Aculeata</taxon>
        <taxon>Apoidea</taxon>
        <taxon>Anthophila</taxon>
        <taxon>Apidae</taxon>
        <taxon>Apis</taxon>
    </lineage>
</organism>
<keyword evidence="2" id="KW-1185">Reference proteome</keyword>
<accession>A0A7M7M4A6</accession>
<evidence type="ECO:0000313" key="1">
    <source>
        <dbReference type="EnsemblMetazoa" id="XP_016767664"/>
    </source>
</evidence>
<dbReference type="Proteomes" id="UP000005203">
    <property type="component" value="Linkage group LG5"/>
</dbReference>
<dbReference type="GeneID" id="100578215"/>
<reference evidence="1" key="1">
    <citation type="submission" date="2021-01" db="UniProtKB">
        <authorList>
            <consortium name="EnsemblMetazoa"/>
        </authorList>
    </citation>
    <scope>IDENTIFICATION</scope>
    <source>
        <strain evidence="1">DH4</strain>
    </source>
</reference>
<dbReference type="OrthoDB" id="6159198at2759"/>
<dbReference type="RefSeq" id="XP_016767664.1">
    <property type="nucleotide sequence ID" value="XM_016912175.2"/>
</dbReference>
<protein>
    <submittedName>
        <fullName evidence="3">Uncharacterized protein LOC100578215 isoform X2</fullName>
    </submittedName>
</protein>
<evidence type="ECO:0000313" key="3">
    <source>
        <dbReference type="RefSeq" id="XP_016767664.1"/>
    </source>
</evidence>
<name>A0A7M7M4A6_APIME</name>
<proteinExistence type="predicted"/>
<gene>
    <name evidence="3" type="primary">LOC100578215</name>
</gene>
<evidence type="ECO:0000313" key="2">
    <source>
        <dbReference type="Proteomes" id="UP000005203"/>
    </source>
</evidence>
<reference evidence="3" key="2">
    <citation type="submission" date="2025-04" db="UniProtKB">
        <authorList>
            <consortium name="RefSeq"/>
        </authorList>
    </citation>
    <scope>IDENTIFICATION</scope>
    <source>
        <strain evidence="3">DH4</strain>
        <tissue evidence="3">Whole body</tissue>
    </source>
</reference>
<dbReference type="EnsemblMetazoa" id="XM_016912175">
    <property type="protein sequence ID" value="XP_016767664"/>
    <property type="gene ID" value="LOC100578215"/>
</dbReference>
<accession>A0A8B7KKY2</accession>